<feature type="signal peptide" evidence="1">
    <location>
        <begin position="1"/>
        <end position="19"/>
    </location>
</feature>
<organism evidence="2 3">
    <name type="scientific">Dunaliella salina</name>
    <name type="common">Green alga</name>
    <name type="synonym">Protococcus salinus</name>
    <dbReference type="NCBI Taxonomy" id="3046"/>
    <lineage>
        <taxon>Eukaryota</taxon>
        <taxon>Viridiplantae</taxon>
        <taxon>Chlorophyta</taxon>
        <taxon>core chlorophytes</taxon>
        <taxon>Chlorophyceae</taxon>
        <taxon>CS clade</taxon>
        <taxon>Chlamydomonadales</taxon>
        <taxon>Dunaliellaceae</taxon>
        <taxon>Dunaliella</taxon>
    </lineage>
</organism>
<gene>
    <name evidence="2" type="ORF">DUNSADRAFT_13623</name>
</gene>
<reference evidence="2" key="1">
    <citation type="submission" date="2017-08" db="EMBL/GenBank/DDBJ databases">
        <authorList>
            <person name="Polle J.E."/>
            <person name="Barry K."/>
            <person name="Cushman J."/>
            <person name="Schmutz J."/>
            <person name="Tran D."/>
            <person name="Hathwaick L.T."/>
            <person name="Yim W.C."/>
            <person name="Jenkins J."/>
            <person name="Mckie-Krisberg Z.M."/>
            <person name="Prochnik S."/>
            <person name="Lindquist E."/>
            <person name="Dockter R.B."/>
            <person name="Adam C."/>
            <person name="Molina H."/>
            <person name="Bunkerborg J."/>
            <person name="Jin E."/>
            <person name="Buchheim M."/>
            <person name="Magnuson J."/>
        </authorList>
    </citation>
    <scope>NUCLEOTIDE SEQUENCE</scope>
    <source>
        <strain evidence="2">CCAP 19/18</strain>
    </source>
</reference>
<dbReference type="Proteomes" id="UP000815325">
    <property type="component" value="Unassembled WGS sequence"/>
</dbReference>
<evidence type="ECO:0000313" key="2">
    <source>
        <dbReference type="EMBL" id="KAF5831092.1"/>
    </source>
</evidence>
<sequence length="139" mass="15424">MPLLLLLLLLLLGQLPLRLLRLHQGKRRCLLQLHVTHLAHELHTHRCWVLLPLLRSSVGLISCPVAYEPWALAGAPLFKSIQQECKEAGLGSIAALLCLLCSLLAPCSSLAVCDLELVFHITKIKELALLRFVARVFSP</sequence>
<keyword evidence="1" id="KW-0732">Signal</keyword>
<proteinExistence type="predicted"/>
<evidence type="ECO:0000256" key="1">
    <source>
        <dbReference type="SAM" id="SignalP"/>
    </source>
</evidence>
<evidence type="ECO:0008006" key="4">
    <source>
        <dbReference type="Google" id="ProtNLM"/>
    </source>
</evidence>
<name>A0ABQ7G900_DUNSA</name>
<protein>
    <recommendedName>
        <fullName evidence="4">Secreted protein</fullName>
    </recommendedName>
</protein>
<accession>A0ABQ7G900</accession>
<keyword evidence="3" id="KW-1185">Reference proteome</keyword>
<feature type="chain" id="PRO_5046182205" description="Secreted protein" evidence="1">
    <location>
        <begin position="20"/>
        <end position="139"/>
    </location>
</feature>
<comment type="caution">
    <text evidence="2">The sequence shown here is derived from an EMBL/GenBank/DDBJ whole genome shotgun (WGS) entry which is preliminary data.</text>
</comment>
<evidence type="ECO:0000313" key="3">
    <source>
        <dbReference type="Proteomes" id="UP000815325"/>
    </source>
</evidence>
<dbReference type="EMBL" id="MU069978">
    <property type="protein sequence ID" value="KAF5831092.1"/>
    <property type="molecule type" value="Genomic_DNA"/>
</dbReference>